<dbReference type="STRING" id="640948.SAMN05216238_103236"/>
<dbReference type="NCBIfam" id="TIGR01256">
    <property type="entry name" value="modA"/>
    <property type="match status" value="1"/>
</dbReference>
<dbReference type="InterPro" id="IPR005950">
    <property type="entry name" value="ModA"/>
</dbReference>
<evidence type="ECO:0000313" key="6">
    <source>
        <dbReference type="EMBL" id="SFD70744.1"/>
    </source>
</evidence>
<dbReference type="AlphaFoldDB" id="A0A1I1UJ78"/>
<evidence type="ECO:0000256" key="5">
    <source>
        <dbReference type="PIRSR" id="PIRSR004846-1"/>
    </source>
</evidence>
<dbReference type="InterPro" id="IPR050682">
    <property type="entry name" value="ModA/WtpA"/>
</dbReference>
<name>A0A1I1UJ78_9BACI</name>
<feature type="binding site" evidence="5">
    <location>
        <position position="192"/>
    </location>
    <ligand>
        <name>molybdate</name>
        <dbReference type="ChEBI" id="CHEBI:36264"/>
    </ligand>
</feature>
<evidence type="ECO:0000256" key="1">
    <source>
        <dbReference type="ARBA" id="ARBA00009175"/>
    </source>
</evidence>
<dbReference type="PANTHER" id="PTHR30632:SF0">
    <property type="entry name" value="SULFATE-BINDING PROTEIN"/>
    <property type="match status" value="1"/>
</dbReference>
<dbReference type="SUPFAM" id="SSF53850">
    <property type="entry name" value="Periplasmic binding protein-like II"/>
    <property type="match status" value="1"/>
</dbReference>
<evidence type="ECO:0000313" key="7">
    <source>
        <dbReference type="Proteomes" id="UP000199474"/>
    </source>
</evidence>
<dbReference type="PANTHER" id="PTHR30632">
    <property type="entry name" value="MOLYBDATE-BINDING PERIPLASMIC PROTEIN"/>
    <property type="match status" value="1"/>
</dbReference>
<proteinExistence type="inferred from homology"/>
<evidence type="ECO:0000256" key="2">
    <source>
        <dbReference type="ARBA" id="ARBA00022505"/>
    </source>
</evidence>
<dbReference type="GO" id="GO:0030973">
    <property type="term" value="F:molybdate ion binding"/>
    <property type="evidence" value="ECO:0007669"/>
    <property type="project" value="TreeGrafter"/>
</dbReference>
<feature type="binding site" evidence="5">
    <location>
        <position position="147"/>
    </location>
    <ligand>
        <name>molybdate</name>
        <dbReference type="ChEBI" id="CHEBI:36264"/>
    </ligand>
</feature>
<keyword evidence="2 5" id="KW-0500">Molybdenum</keyword>
<gene>
    <name evidence="6" type="ORF">SAMN05216238_103236</name>
</gene>
<keyword evidence="7" id="KW-1185">Reference proteome</keyword>
<dbReference type="Proteomes" id="UP000199474">
    <property type="component" value="Unassembled WGS sequence"/>
</dbReference>
<dbReference type="PIRSF" id="PIRSF004846">
    <property type="entry name" value="ModA"/>
    <property type="match status" value="1"/>
</dbReference>
<dbReference type="GO" id="GO:0046872">
    <property type="term" value="F:metal ion binding"/>
    <property type="evidence" value="ECO:0007669"/>
    <property type="project" value="UniProtKB-KW"/>
</dbReference>
<comment type="similarity">
    <text evidence="1">Belongs to the bacterial solute-binding protein ModA family.</text>
</comment>
<protein>
    <submittedName>
        <fullName evidence="6">Molybdate transport system substrate-binding protein</fullName>
    </submittedName>
</protein>
<dbReference type="EMBL" id="FOMR01000003">
    <property type="protein sequence ID" value="SFD70744.1"/>
    <property type="molecule type" value="Genomic_DNA"/>
</dbReference>
<sequence length="258" mass="28297">MRYLITCFLIGCVLITAGCSSQESSGNKEILVASASSLSDTLSELKREFESENPNITLTLNYGSSGKLAQQIRQGAPVDLFLSANQYWMDELAEADRIIPDSRIDFIQNKLAVISSQGTSYSVNAISDLPTLNTEQITLGDPETVPAGKYAEQALRESGVWEELQNKFVFTANAQQTLTYVESGNTEIGIVYASDLERSDLVNELLAIDANLHEPIHYPAAVVESSQVKDEANKFIQFLQSDKAQAILQKYGFTPKGV</sequence>
<dbReference type="RefSeq" id="WP_090082828.1">
    <property type="nucleotide sequence ID" value="NZ_FOMR01000003.1"/>
</dbReference>
<dbReference type="Pfam" id="PF13531">
    <property type="entry name" value="SBP_bac_11"/>
    <property type="match status" value="1"/>
</dbReference>
<dbReference type="OrthoDB" id="9785015at2"/>
<feature type="binding site" evidence="5">
    <location>
        <position position="37"/>
    </location>
    <ligand>
        <name>molybdate</name>
        <dbReference type="ChEBI" id="CHEBI:36264"/>
    </ligand>
</feature>
<reference evidence="7" key="1">
    <citation type="submission" date="2016-10" db="EMBL/GenBank/DDBJ databases">
        <authorList>
            <person name="Varghese N."/>
            <person name="Submissions S."/>
        </authorList>
    </citation>
    <scope>NUCLEOTIDE SEQUENCE [LARGE SCALE GENOMIC DNA]</scope>
    <source>
        <strain evidence="7">DSM 22530</strain>
    </source>
</reference>
<dbReference type="GO" id="GO:0015689">
    <property type="term" value="P:molybdate ion transport"/>
    <property type="evidence" value="ECO:0007669"/>
    <property type="project" value="InterPro"/>
</dbReference>
<organism evidence="6 7">
    <name type="scientific">Lentibacillus persicus</name>
    <dbReference type="NCBI Taxonomy" id="640948"/>
    <lineage>
        <taxon>Bacteria</taxon>
        <taxon>Bacillati</taxon>
        <taxon>Bacillota</taxon>
        <taxon>Bacilli</taxon>
        <taxon>Bacillales</taxon>
        <taxon>Bacillaceae</taxon>
        <taxon>Lentibacillus</taxon>
    </lineage>
</organism>
<dbReference type="Gene3D" id="3.40.190.10">
    <property type="entry name" value="Periplasmic binding protein-like II"/>
    <property type="match status" value="2"/>
</dbReference>
<dbReference type="GO" id="GO:1901359">
    <property type="term" value="F:tungstate binding"/>
    <property type="evidence" value="ECO:0007669"/>
    <property type="project" value="UniProtKB-ARBA"/>
</dbReference>
<feature type="binding site" evidence="5">
    <location>
        <position position="65"/>
    </location>
    <ligand>
        <name>molybdate</name>
        <dbReference type="ChEBI" id="CHEBI:36264"/>
    </ligand>
</feature>
<accession>A0A1I1UJ78</accession>
<dbReference type="PROSITE" id="PS51257">
    <property type="entry name" value="PROKAR_LIPOPROTEIN"/>
    <property type="match status" value="1"/>
</dbReference>
<evidence type="ECO:0000256" key="4">
    <source>
        <dbReference type="ARBA" id="ARBA00022729"/>
    </source>
</evidence>
<keyword evidence="3 5" id="KW-0479">Metal-binding</keyword>
<keyword evidence="4" id="KW-0732">Signal</keyword>
<evidence type="ECO:0000256" key="3">
    <source>
        <dbReference type="ARBA" id="ARBA00022723"/>
    </source>
</evidence>
<dbReference type="FunFam" id="3.40.190.10:FF:000035">
    <property type="entry name" value="Molybdate ABC transporter substrate-binding protein"/>
    <property type="match status" value="1"/>
</dbReference>